<gene>
    <name evidence="4" type="ORF">PHATRDRAFT_45008</name>
</gene>
<evidence type="ECO:0000313" key="5">
    <source>
        <dbReference type="Proteomes" id="UP000000759"/>
    </source>
</evidence>
<dbReference type="RefSeq" id="XP_002179102.1">
    <property type="nucleotide sequence ID" value="XM_002179066.1"/>
</dbReference>
<dbReference type="OrthoDB" id="191792at2759"/>
<keyword evidence="5" id="KW-1185">Reference proteome</keyword>
<organism evidence="4 5">
    <name type="scientific">Phaeodactylum tricornutum (strain CCAP 1055/1)</name>
    <dbReference type="NCBI Taxonomy" id="556484"/>
    <lineage>
        <taxon>Eukaryota</taxon>
        <taxon>Sar</taxon>
        <taxon>Stramenopiles</taxon>
        <taxon>Ochrophyta</taxon>
        <taxon>Bacillariophyta</taxon>
        <taxon>Bacillariophyceae</taxon>
        <taxon>Bacillariophycidae</taxon>
        <taxon>Naviculales</taxon>
        <taxon>Phaeodactylaceae</taxon>
        <taxon>Phaeodactylum</taxon>
    </lineage>
</organism>
<evidence type="ECO:0000256" key="1">
    <source>
        <dbReference type="SAM" id="MobiDB-lite"/>
    </source>
</evidence>
<feature type="chain" id="PRO_5002852679" description="Protein kinase domain-containing protein" evidence="2">
    <location>
        <begin position="33"/>
        <end position="480"/>
    </location>
</feature>
<dbReference type="SMR" id="B7FV98"/>
<dbReference type="Proteomes" id="UP000000759">
    <property type="component" value="Chromosome 5"/>
</dbReference>
<dbReference type="GO" id="GO:0005524">
    <property type="term" value="F:ATP binding"/>
    <property type="evidence" value="ECO:0007669"/>
    <property type="project" value="InterPro"/>
</dbReference>
<dbReference type="InterPro" id="IPR011009">
    <property type="entry name" value="Kinase-like_dom_sf"/>
</dbReference>
<feature type="region of interest" description="Disordered" evidence="1">
    <location>
        <begin position="148"/>
        <end position="171"/>
    </location>
</feature>
<sequence>MKRTIGKDSLAAWLRRLLPLLLLLLSTDSSFAWSSGSGSSHRPAQAVGAYGQAGRATKLWAGPKSSFLSLSPAILASRPVTSRTTRAPTALSMRVPVLDDWKVLTSGRVTGTVKFHPSIPDGQVITTSPLEKPEAAAARKTIVTSTGSKYQLGSPQTVPAKANGRTQPSNASPAVVSLSELQRQAKLEFALTGEVIGDDDRQYLISGRPQKSTSGKSRIYKAYKANEDGLPTGDSLLIKLSSNTEAIEREASNYAKITKTGLSRGKFVELVDFVQPASVITKKFGSQSALVLERGAIDLKRYISEKGQLSGKEMREAAVSAASCLQAIHNSGLVWTDMKTENFIVTKDGQVKGIDLESAIPVQDNPVDYSPEATPPEFARAFLSGDGPFFVLQYNYDVWSFGMLLYELSTGKGYFDGMTPMQITKMLQGGPEIDLSDVEDDNLRNLIAKCLRLDPKRRPNIVKILLQPYFLISGFGPLSF</sequence>
<dbReference type="PANTHER" id="PTHR24362">
    <property type="entry name" value="SERINE/THREONINE-PROTEIN KINASE NEK"/>
    <property type="match status" value="1"/>
</dbReference>
<dbReference type="InParanoid" id="B7FV98"/>
<keyword evidence="2" id="KW-0732">Signal</keyword>
<dbReference type="Pfam" id="PF00069">
    <property type="entry name" value="Pkinase"/>
    <property type="match status" value="1"/>
</dbReference>
<evidence type="ECO:0000313" key="4">
    <source>
        <dbReference type="EMBL" id="EEC49800.1"/>
    </source>
</evidence>
<dbReference type="InterPro" id="IPR000719">
    <property type="entry name" value="Prot_kinase_dom"/>
</dbReference>
<dbReference type="AlphaFoldDB" id="B7FV98"/>
<reference evidence="5" key="2">
    <citation type="submission" date="2008-08" db="EMBL/GenBank/DDBJ databases">
        <authorList>
            <consortium name="Diatom Consortium"/>
            <person name="Grigoriev I."/>
            <person name="Grimwood J."/>
            <person name="Kuo A."/>
            <person name="Otillar R.P."/>
            <person name="Salamov A."/>
            <person name="Detter J.C."/>
            <person name="Lindquist E."/>
            <person name="Shapiro H."/>
            <person name="Lucas S."/>
            <person name="Glavina del Rio T."/>
            <person name="Pitluck S."/>
            <person name="Rokhsar D."/>
            <person name="Bowler C."/>
        </authorList>
    </citation>
    <scope>GENOME REANNOTATION</scope>
    <source>
        <strain evidence="5">CCAP 1055/1</strain>
    </source>
</reference>
<dbReference type="EMBL" id="CM000608">
    <property type="protein sequence ID" value="EEC49800.1"/>
    <property type="molecule type" value="Genomic_DNA"/>
</dbReference>
<feature type="compositionally biased region" description="Polar residues" evidence="1">
    <location>
        <begin position="148"/>
        <end position="157"/>
    </location>
</feature>
<name>B7FV98_PHATC</name>
<dbReference type="SMART" id="SM00220">
    <property type="entry name" value="S_TKc"/>
    <property type="match status" value="1"/>
</dbReference>
<dbReference type="Gene3D" id="1.10.510.10">
    <property type="entry name" value="Transferase(Phosphotransferase) domain 1"/>
    <property type="match status" value="1"/>
</dbReference>
<evidence type="ECO:0000256" key="2">
    <source>
        <dbReference type="SAM" id="SignalP"/>
    </source>
</evidence>
<dbReference type="SUPFAM" id="SSF56112">
    <property type="entry name" value="Protein kinase-like (PK-like)"/>
    <property type="match status" value="1"/>
</dbReference>
<dbReference type="PaxDb" id="2850-Phatr45008"/>
<dbReference type="STRING" id="556484.B7FV98"/>
<feature type="signal peptide" evidence="2">
    <location>
        <begin position="1"/>
        <end position="32"/>
    </location>
</feature>
<proteinExistence type="predicted"/>
<dbReference type="GeneID" id="7199677"/>
<accession>B7FV98</accession>
<reference evidence="4 5" key="1">
    <citation type="journal article" date="2008" name="Nature">
        <title>The Phaeodactylum genome reveals the evolutionary history of diatom genomes.</title>
        <authorList>
            <person name="Bowler C."/>
            <person name="Allen A.E."/>
            <person name="Badger J.H."/>
            <person name="Grimwood J."/>
            <person name="Jabbari K."/>
            <person name="Kuo A."/>
            <person name="Maheswari U."/>
            <person name="Martens C."/>
            <person name="Maumus F."/>
            <person name="Otillar R.P."/>
            <person name="Rayko E."/>
            <person name="Salamov A."/>
            <person name="Vandepoele K."/>
            <person name="Beszteri B."/>
            <person name="Gruber A."/>
            <person name="Heijde M."/>
            <person name="Katinka M."/>
            <person name="Mock T."/>
            <person name="Valentin K."/>
            <person name="Verret F."/>
            <person name="Berges J.A."/>
            <person name="Brownlee C."/>
            <person name="Cadoret J.P."/>
            <person name="Chiovitti A."/>
            <person name="Choi C.J."/>
            <person name="Coesel S."/>
            <person name="De Martino A."/>
            <person name="Detter J.C."/>
            <person name="Durkin C."/>
            <person name="Falciatore A."/>
            <person name="Fournet J."/>
            <person name="Haruta M."/>
            <person name="Huysman M.J."/>
            <person name="Jenkins B.D."/>
            <person name="Jiroutova K."/>
            <person name="Jorgensen R.E."/>
            <person name="Joubert Y."/>
            <person name="Kaplan A."/>
            <person name="Kroger N."/>
            <person name="Kroth P.G."/>
            <person name="La Roche J."/>
            <person name="Lindquist E."/>
            <person name="Lommer M."/>
            <person name="Martin-Jezequel V."/>
            <person name="Lopez P.J."/>
            <person name="Lucas S."/>
            <person name="Mangogna M."/>
            <person name="McGinnis K."/>
            <person name="Medlin L.K."/>
            <person name="Montsant A."/>
            <person name="Oudot-Le Secq M.P."/>
            <person name="Napoli C."/>
            <person name="Obornik M."/>
            <person name="Parker M.S."/>
            <person name="Petit J.L."/>
            <person name="Porcel B.M."/>
            <person name="Poulsen N."/>
            <person name="Robison M."/>
            <person name="Rychlewski L."/>
            <person name="Rynearson T.A."/>
            <person name="Schmutz J."/>
            <person name="Shapiro H."/>
            <person name="Siaut M."/>
            <person name="Stanley M."/>
            <person name="Sussman M.R."/>
            <person name="Taylor A.R."/>
            <person name="Vardi A."/>
            <person name="von Dassow P."/>
            <person name="Vyverman W."/>
            <person name="Willis A."/>
            <person name="Wyrwicz L.S."/>
            <person name="Rokhsar D.S."/>
            <person name="Weissenbach J."/>
            <person name="Armbrust E.V."/>
            <person name="Green B.R."/>
            <person name="Van de Peer Y."/>
            <person name="Grigoriev I.V."/>
        </authorList>
    </citation>
    <scope>NUCLEOTIDE SEQUENCE [LARGE SCALE GENOMIC DNA]</scope>
    <source>
        <strain evidence="4 5">CCAP 1055/1</strain>
    </source>
</reference>
<dbReference type="GO" id="GO:0004672">
    <property type="term" value="F:protein kinase activity"/>
    <property type="evidence" value="ECO:0007669"/>
    <property type="project" value="InterPro"/>
</dbReference>
<dbReference type="KEGG" id="pti:PHATRDRAFT_45008"/>
<dbReference type="PANTHER" id="PTHR24362:SF309">
    <property type="entry name" value="PROTEIN KINASE DOMAIN-CONTAINING PROTEIN"/>
    <property type="match status" value="1"/>
</dbReference>
<dbReference type="PROSITE" id="PS50011">
    <property type="entry name" value="PROTEIN_KINASE_DOM"/>
    <property type="match status" value="1"/>
</dbReference>
<feature type="domain" description="Protein kinase" evidence="3">
    <location>
        <begin position="181"/>
        <end position="470"/>
    </location>
</feature>
<dbReference type="HOGENOM" id="CLU_569222_0_0_1"/>
<evidence type="ECO:0000259" key="3">
    <source>
        <dbReference type="PROSITE" id="PS50011"/>
    </source>
</evidence>
<protein>
    <recommendedName>
        <fullName evidence="3">Protein kinase domain-containing protein</fullName>
    </recommendedName>
</protein>
<dbReference type="eggNOG" id="KOG0596">
    <property type="taxonomic scope" value="Eukaryota"/>
</dbReference>